<protein>
    <submittedName>
        <fullName evidence="1">Uncharacterized protein</fullName>
    </submittedName>
</protein>
<evidence type="ECO:0000313" key="2">
    <source>
        <dbReference type="Proteomes" id="UP000198651"/>
    </source>
</evidence>
<organism evidence="1 2">
    <name type="scientific">Candidatus Ichthyocystis hellenicum</name>
    <dbReference type="NCBI Taxonomy" id="1561003"/>
    <lineage>
        <taxon>Bacteria</taxon>
        <taxon>Pseudomonadati</taxon>
        <taxon>Pseudomonadota</taxon>
        <taxon>Betaproteobacteria</taxon>
        <taxon>Burkholderiales</taxon>
        <taxon>Candidatus Ichthyocystis</taxon>
    </lineage>
</organism>
<dbReference type="Proteomes" id="UP000198651">
    <property type="component" value="Chromosome I"/>
</dbReference>
<accession>A0A0S4LZH4</accession>
<dbReference type="AlphaFoldDB" id="A0A0S4LZH4"/>
<dbReference type="EMBL" id="LN906597">
    <property type="protein sequence ID" value="CUT16965.1"/>
    <property type="molecule type" value="Genomic_DNA"/>
</dbReference>
<sequence length="42" mass="4763">MLCVGEVGVNTAFACRIAIFINNFCCDVYRFDLFPMMVVILL</sequence>
<gene>
    <name evidence="1" type="ORF">Ark11_0106</name>
</gene>
<proteinExistence type="predicted"/>
<name>A0A0S4LZH4_9BURK</name>
<reference evidence="2" key="1">
    <citation type="submission" date="2015-11" db="EMBL/GenBank/DDBJ databases">
        <authorList>
            <person name="Seth-Smith H.M.B."/>
        </authorList>
    </citation>
    <scope>NUCLEOTIDE SEQUENCE [LARGE SCALE GENOMIC DNA]</scope>
    <source>
        <strain evidence="2">2013Ark11</strain>
    </source>
</reference>
<keyword evidence="2" id="KW-1185">Reference proteome</keyword>
<evidence type="ECO:0000313" key="1">
    <source>
        <dbReference type="EMBL" id="CUT16965.1"/>
    </source>
</evidence>